<keyword evidence="16" id="KW-1185">Reference proteome</keyword>
<evidence type="ECO:0000259" key="14">
    <source>
        <dbReference type="Pfam" id="PF07715"/>
    </source>
</evidence>
<comment type="subcellular location">
    <subcellularLocation>
        <location evidence="1 11">Cell outer membrane</location>
        <topology evidence="1 11">Multi-pass membrane protein</topology>
    </subcellularLocation>
</comment>
<dbReference type="GO" id="GO:0006811">
    <property type="term" value="P:monoatomic ion transport"/>
    <property type="evidence" value="ECO:0007669"/>
    <property type="project" value="UniProtKB-KW"/>
</dbReference>
<keyword evidence="4 11" id="KW-0812">Transmembrane</keyword>
<name>A0A5M8FL53_9GAMM</name>
<dbReference type="Gene3D" id="2.170.130.10">
    <property type="entry name" value="TonB-dependent receptor, plug domain"/>
    <property type="match status" value="1"/>
</dbReference>
<keyword evidence="5" id="KW-0732">Signal</keyword>
<evidence type="ECO:0000256" key="2">
    <source>
        <dbReference type="ARBA" id="ARBA00022448"/>
    </source>
</evidence>
<protein>
    <submittedName>
        <fullName evidence="15">TonB-dependent vitamin B12 receptor</fullName>
    </submittedName>
</protein>
<dbReference type="Gene3D" id="2.40.170.20">
    <property type="entry name" value="TonB-dependent receptor, beta-barrel domain"/>
    <property type="match status" value="1"/>
</dbReference>
<evidence type="ECO:0000256" key="3">
    <source>
        <dbReference type="ARBA" id="ARBA00022452"/>
    </source>
</evidence>
<dbReference type="InterPro" id="IPR036942">
    <property type="entry name" value="Beta-barrel_TonB_sf"/>
</dbReference>
<reference evidence="15 16" key="1">
    <citation type="submission" date="2019-09" db="EMBL/GenBank/DDBJ databases">
        <title>Whole-genome sequence of the purple sulfur bacterium Thiohalocapsa marina DSM 19078.</title>
        <authorList>
            <person name="Kyndt J.A."/>
            <person name="Meyer T.E."/>
        </authorList>
    </citation>
    <scope>NUCLEOTIDE SEQUENCE [LARGE SCALE GENOMIC DNA]</scope>
    <source>
        <strain evidence="15 16">DSM 19078</strain>
    </source>
</reference>
<comment type="caution">
    <text evidence="15">The sequence shown here is derived from an EMBL/GenBank/DDBJ whole genome shotgun (WGS) entry which is preliminary data.</text>
</comment>
<feature type="domain" description="TonB-dependent receptor plug" evidence="14">
    <location>
        <begin position="71"/>
        <end position="176"/>
    </location>
</feature>
<evidence type="ECO:0000256" key="4">
    <source>
        <dbReference type="ARBA" id="ARBA00022692"/>
    </source>
</evidence>
<gene>
    <name evidence="15" type="primary">btuB</name>
    <name evidence="15" type="ORF">F2Q65_08080</name>
</gene>
<keyword evidence="15" id="KW-0675">Receptor</keyword>
<dbReference type="Pfam" id="PF07715">
    <property type="entry name" value="Plug"/>
    <property type="match status" value="1"/>
</dbReference>
<dbReference type="RefSeq" id="WP_150092212.1">
    <property type="nucleotide sequence ID" value="NZ_JBFUOH010000003.1"/>
</dbReference>
<keyword evidence="3 11" id="KW-1134">Transmembrane beta strand</keyword>
<evidence type="ECO:0000256" key="1">
    <source>
        <dbReference type="ARBA" id="ARBA00004571"/>
    </source>
</evidence>
<feature type="domain" description="TonB-dependent receptor-like beta-barrel" evidence="13">
    <location>
        <begin position="227"/>
        <end position="619"/>
    </location>
</feature>
<dbReference type="PANTHER" id="PTHR30069:SF53">
    <property type="entry name" value="COLICIN I RECEPTOR-RELATED"/>
    <property type="match status" value="1"/>
</dbReference>
<keyword evidence="9 11" id="KW-0472">Membrane</keyword>
<evidence type="ECO:0000256" key="6">
    <source>
        <dbReference type="ARBA" id="ARBA00023065"/>
    </source>
</evidence>
<evidence type="ECO:0000313" key="15">
    <source>
        <dbReference type="EMBL" id="KAA6185643.1"/>
    </source>
</evidence>
<dbReference type="EMBL" id="VWXX01000008">
    <property type="protein sequence ID" value="KAA6185643.1"/>
    <property type="molecule type" value="Genomic_DNA"/>
</dbReference>
<dbReference type="OrthoDB" id="9815954at2"/>
<keyword evidence="10 11" id="KW-0998">Cell outer membrane</keyword>
<dbReference type="GO" id="GO:0015288">
    <property type="term" value="F:porin activity"/>
    <property type="evidence" value="ECO:0007669"/>
    <property type="project" value="UniProtKB-KW"/>
</dbReference>
<dbReference type="SUPFAM" id="SSF56935">
    <property type="entry name" value="Porins"/>
    <property type="match status" value="1"/>
</dbReference>
<dbReference type="InterPro" id="IPR000531">
    <property type="entry name" value="Beta-barrel_TonB"/>
</dbReference>
<keyword evidence="7 12" id="KW-0798">TonB box</keyword>
<comment type="similarity">
    <text evidence="11 12">Belongs to the TonB-dependent receptor family.</text>
</comment>
<dbReference type="InterPro" id="IPR037066">
    <property type="entry name" value="Plug_dom_sf"/>
</dbReference>
<keyword evidence="6" id="KW-0406">Ion transport</keyword>
<dbReference type="NCBIfam" id="TIGR01779">
    <property type="entry name" value="TonB-B12"/>
    <property type="match status" value="1"/>
</dbReference>
<proteinExistence type="inferred from homology"/>
<keyword evidence="8" id="KW-0626">Porin</keyword>
<dbReference type="Proteomes" id="UP000322981">
    <property type="component" value="Unassembled WGS sequence"/>
</dbReference>
<evidence type="ECO:0000256" key="8">
    <source>
        <dbReference type="ARBA" id="ARBA00023114"/>
    </source>
</evidence>
<evidence type="ECO:0000256" key="5">
    <source>
        <dbReference type="ARBA" id="ARBA00022729"/>
    </source>
</evidence>
<evidence type="ECO:0000313" key="16">
    <source>
        <dbReference type="Proteomes" id="UP000322981"/>
    </source>
</evidence>
<dbReference type="GO" id="GO:0009279">
    <property type="term" value="C:cell outer membrane"/>
    <property type="evidence" value="ECO:0007669"/>
    <property type="project" value="UniProtKB-SubCell"/>
</dbReference>
<dbReference type="InterPro" id="IPR010101">
    <property type="entry name" value="B12_transptr_BtuB"/>
</dbReference>
<evidence type="ECO:0000256" key="11">
    <source>
        <dbReference type="PROSITE-ProRule" id="PRU01360"/>
    </source>
</evidence>
<evidence type="ECO:0000256" key="10">
    <source>
        <dbReference type="ARBA" id="ARBA00023237"/>
    </source>
</evidence>
<evidence type="ECO:0000259" key="13">
    <source>
        <dbReference type="Pfam" id="PF00593"/>
    </source>
</evidence>
<dbReference type="PANTHER" id="PTHR30069">
    <property type="entry name" value="TONB-DEPENDENT OUTER MEMBRANE RECEPTOR"/>
    <property type="match status" value="1"/>
</dbReference>
<dbReference type="InterPro" id="IPR039426">
    <property type="entry name" value="TonB-dep_rcpt-like"/>
</dbReference>
<evidence type="ECO:0000256" key="9">
    <source>
        <dbReference type="ARBA" id="ARBA00023136"/>
    </source>
</evidence>
<organism evidence="15 16">
    <name type="scientific">Thiohalocapsa marina</name>
    <dbReference type="NCBI Taxonomy" id="424902"/>
    <lineage>
        <taxon>Bacteria</taxon>
        <taxon>Pseudomonadati</taxon>
        <taxon>Pseudomonadota</taxon>
        <taxon>Gammaproteobacteria</taxon>
        <taxon>Chromatiales</taxon>
        <taxon>Chromatiaceae</taxon>
        <taxon>Thiohalocapsa</taxon>
    </lineage>
</organism>
<dbReference type="GO" id="GO:0015420">
    <property type="term" value="F:ABC-type vitamin B12 transporter activity"/>
    <property type="evidence" value="ECO:0007669"/>
    <property type="project" value="InterPro"/>
</dbReference>
<accession>A0A5M8FL53</accession>
<keyword evidence="2 11" id="KW-0813">Transport</keyword>
<dbReference type="GO" id="GO:0046930">
    <property type="term" value="C:pore complex"/>
    <property type="evidence" value="ECO:0007669"/>
    <property type="project" value="UniProtKB-KW"/>
</dbReference>
<dbReference type="Pfam" id="PF00593">
    <property type="entry name" value="TonB_dep_Rec_b-barrel"/>
    <property type="match status" value="1"/>
</dbReference>
<dbReference type="PROSITE" id="PS52016">
    <property type="entry name" value="TONB_DEPENDENT_REC_3"/>
    <property type="match status" value="1"/>
</dbReference>
<evidence type="ECO:0000256" key="7">
    <source>
        <dbReference type="ARBA" id="ARBA00023077"/>
    </source>
</evidence>
<sequence length="645" mass="69958">MTRPVSLVGRRRHAGAPLPASRFFTCPAGLILRALPLVGILAAPAIAAVETATSEVSPIVVTATRTAETADETLVSVTVVTRKEIEQQQSLSTLDILRGLPGVALSNAGGAGKSSSLYLRGANSDQVLFLVDGFRVGSATTGQTAFQNIPVAQIERLEIVRGPHSSLYGSDAIGGVVQIFTRRGGGPLRPFFNTTAGTYGTAGIAGGLSGGGEHGRFSLSGNVERTQGFNGCRGRGAPYYDGCFTDEPDDDGYSNKGVSANVGYDLGDRAKVDLIFLRAETDVEFDGSWVNESRGLLQVLGATVRLRPLENWEMLLRAGRSWDEDSSYKDGAYVGRFDTRRDSLSWQNDVAVGENSLVTLGIDYTEDRITSNDAYSVTSRDNTGLFGQYQGWFGPLRLTASLRHDDNEQFGGHNTGDIALGYDVGPALRLMASYGTAFTAPNFNDLYYVSPSPFFADGNPDLQPEQSRSLEVGASGLFDTWRWSLNLFQTEVDDLIVLQPPLYFAENIDRARIRGLEGTLTGQLLGVDIGVNLTLLDPRNESDGPNDGNLLQRRPEQTFRLDLDRTFGRFSAGTGVVVSGRSFDDAANTVRLDGYTLVDLRAEYAFSDALRLQARLDNLFDEDYETAAWYNQPGRGLYVTLRYAP</sequence>
<dbReference type="InterPro" id="IPR012910">
    <property type="entry name" value="Plug_dom"/>
</dbReference>
<evidence type="ECO:0000256" key="12">
    <source>
        <dbReference type="RuleBase" id="RU003357"/>
    </source>
</evidence>
<dbReference type="AlphaFoldDB" id="A0A5M8FL53"/>
<dbReference type="CDD" id="cd01347">
    <property type="entry name" value="ligand_gated_channel"/>
    <property type="match status" value="1"/>
</dbReference>